<comment type="caution">
    <text evidence="1">The sequence shown here is derived from an EMBL/GenBank/DDBJ whole genome shotgun (WGS) entry which is preliminary data.</text>
</comment>
<reference evidence="2" key="1">
    <citation type="submission" date="2017-08" db="EMBL/GenBank/DDBJ databases">
        <authorList>
            <person name="Alvarez-Ponce D."/>
            <person name="Weitzman C.L."/>
            <person name="Tillett R.L."/>
            <person name="Sandmeier F.C."/>
            <person name="Tracy C.R."/>
        </authorList>
    </citation>
    <scope>NUCLEOTIDE SEQUENCE [LARGE SCALE GENOMIC DNA]</scope>
    <source>
        <strain evidence="2">723</strain>
    </source>
</reference>
<gene>
    <name evidence="1" type="ORF">CJJ23_04445</name>
</gene>
<evidence type="ECO:0000313" key="2">
    <source>
        <dbReference type="Proteomes" id="UP000216943"/>
    </source>
</evidence>
<evidence type="ECO:0000313" key="1">
    <source>
        <dbReference type="EMBL" id="PAK20962.1"/>
    </source>
</evidence>
<organism evidence="1 2">
    <name type="scientific">Mycoplasmopsis agassizii</name>
    <dbReference type="NCBI Taxonomy" id="33922"/>
    <lineage>
        <taxon>Bacteria</taxon>
        <taxon>Bacillati</taxon>
        <taxon>Mycoplasmatota</taxon>
        <taxon>Mycoplasmoidales</taxon>
        <taxon>Metamycoplasmataceae</taxon>
        <taxon>Mycoplasmopsis</taxon>
    </lineage>
</organism>
<accession>A0A269THL8</accession>
<dbReference type="Proteomes" id="UP000216943">
    <property type="component" value="Unassembled WGS sequence"/>
</dbReference>
<sequence>MKNKFRKVNWFLTVFIFLFISFSSAGVIYFFMQNTQKSEAAVLRVNSENENSLIVTNDLAYKLKIDDVIHININDKKYNYIIKNILLDDSKEFVVKIIEESEKAPLLPNTKINVSFTNGEQKIYELLLK</sequence>
<dbReference type="EMBL" id="NQNY01000017">
    <property type="protein sequence ID" value="PAK20962.1"/>
    <property type="molecule type" value="Genomic_DNA"/>
</dbReference>
<protein>
    <submittedName>
        <fullName evidence="1">Uncharacterized protein</fullName>
    </submittedName>
</protein>
<dbReference type="NCBIfam" id="NF045999">
    <property type="entry name" value="MAG1140_fam"/>
    <property type="match status" value="1"/>
</dbReference>
<dbReference type="AlphaFoldDB" id="A0A269THL8"/>
<proteinExistence type="predicted"/>
<name>A0A269THL8_9BACT</name>